<protein>
    <recommendedName>
        <fullName evidence="1">Heterokaryon incompatibility domain-containing protein</fullName>
    </recommendedName>
</protein>
<evidence type="ECO:0000313" key="3">
    <source>
        <dbReference type="Proteomes" id="UP000297910"/>
    </source>
</evidence>
<feature type="domain" description="Heterokaryon incompatibility" evidence="1">
    <location>
        <begin position="24"/>
        <end position="170"/>
    </location>
</feature>
<dbReference type="Proteomes" id="UP000297910">
    <property type="component" value="Unassembled WGS sequence"/>
</dbReference>
<organism evidence="2 3">
    <name type="scientific">Botrytis paeoniae</name>
    <dbReference type="NCBI Taxonomy" id="278948"/>
    <lineage>
        <taxon>Eukaryota</taxon>
        <taxon>Fungi</taxon>
        <taxon>Dikarya</taxon>
        <taxon>Ascomycota</taxon>
        <taxon>Pezizomycotina</taxon>
        <taxon>Leotiomycetes</taxon>
        <taxon>Helotiales</taxon>
        <taxon>Sclerotiniaceae</taxon>
        <taxon>Botrytis</taxon>
    </lineage>
</organism>
<comment type="caution">
    <text evidence="2">The sequence shown here is derived from an EMBL/GenBank/DDBJ whole genome shotgun (WGS) entry which is preliminary data.</text>
</comment>
<dbReference type="EMBL" id="PQXI01000150">
    <property type="protein sequence ID" value="TGO22930.1"/>
    <property type="molecule type" value="Genomic_DNA"/>
</dbReference>
<gene>
    <name evidence="2" type="ORF">BPAE_0150g00240</name>
</gene>
<reference evidence="2 3" key="1">
    <citation type="submission" date="2017-12" db="EMBL/GenBank/DDBJ databases">
        <title>Comparative genomics of Botrytis spp.</title>
        <authorList>
            <person name="Valero-Jimenez C.A."/>
            <person name="Tapia P."/>
            <person name="Veloso J."/>
            <person name="Silva-Moreno E."/>
            <person name="Staats M."/>
            <person name="Valdes J.H."/>
            <person name="Van Kan J.A.L."/>
        </authorList>
    </citation>
    <scope>NUCLEOTIDE SEQUENCE [LARGE SCALE GENOMIC DNA]</scope>
    <source>
        <strain evidence="2 3">Bp0003</strain>
    </source>
</reference>
<sequence length="350" mass="39600">MLIFIAEESPRIVFTSEYQERLRYAALSHSWGFHKPIELTSENIGHLMKELSLNTLPKTFKDAIKITQKFGIDFLWIDSLCIIQNDEDDWQKESALMNSIYGGSAIIISTSSAGDSTEDCTLKPPNFSGGLRARITDGGRQRVQNSLVREEYDLSTLKTRLGTRAWALQENFLPSRTIHFDVVDANTTPYGHNPFGQVIDGFIRLACSTMAAGHIVYTEILDGARFPVRLDCLDDVDQDYARPIHLVPLIECKSTSGRFVSRNGFIEPLKIQGIVLQNTTSVTRTYMRIGFFNIFNAYPVPGWKQNNMDEFYEPFLQILEEQGLETAEAACSEILSDAEPPDQRYFITIT</sequence>
<dbReference type="PANTHER" id="PTHR33112">
    <property type="entry name" value="DOMAIN PROTEIN, PUTATIVE-RELATED"/>
    <property type="match status" value="1"/>
</dbReference>
<dbReference type="InterPro" id="IPR010730">
    <property type="entry name" value="HET"/>
</dbReference>
<dbReference type="AlphaFoldDB" id="A0A4Z1FHD7"/>
<evidence type="ECO:0000313" key="2">
    <source>
        <dbReference type="EMBL" id="TGO22930.1"/>
    </source>
</evidence>
<accession>A0A4Z1FHD7</accession>
<dbReference type="PANTHER" id="PTHR33112:SF10">
    <property type="entry name" value="TOL"/>
    <property type="match status" value="1"/>
</dbReference>
<name>A0A4Z1FHD7_9HELO</name>
<dbReference type="Pfam" id="PF06985">
    <property type="entry name" value="HET"/>
    <property type="match status" value="1"/>
</dbReference>
<keyword evidence="3" id="KW-1185">Reference proteome</keyword>
<evidence type="ECO:0000259" key="1">
    <source>
        <dbReference type="Pfam" id="PF06985"/>
    </source>
</evidence>
<proteinExistence type="predicted"/>